<dbReference type="Gene3D" id="3.30.1330.60">
    <property type="entry name" value="OmpA-like domain"/>
    <property type="match status" value="1"/>
</dbReference>
<organism evidence="9 10">
    <name type="scientific">Thiohalocapsa halophila</name>
    <dbReference type="NCBI Taxonomy" id="69359"/>
    <lineage>
        <taxon>Bacteria</taxon>
        <taxon>Pseudomonadati</taxon>
        <taxon>Pseudomonadota</taxon>
        <taxon>Gammaproteobacteria</taxon>
        <taxon>Chromatiales</taxon>
        <taxon>Chromatiaceae</taxon>
        <taxon>Thiohalocapsa</taxon>
    </lineage>
</organism>
<dbReference type="EMBL" id="NRRV01000138">
    <property type="protein sequence ID" value="MBK1633897.1"/>
    <property type="molecule type" value="Genomic_DNA"/>
</dbReference>
<evidence type="ECO:0000256" key="5">
    <source>
        <dbReference type="ARBA" id="ARBA00023306"/>
    </source>
</evidence>
<dbReference type="InterPro" id="IPR006690">
    <property type="entry name" value="OMPA-like_CS"/>
</dbReference>
<keyword evidence="10" id="KW-1185">Reference proteome</keyword>
<proteinExistence type="predicted"/>
<dbReference type="SUPFAM" id="SSF103088">
    <property type="entry name" value="OmpA-like"/>
    <property type="match status" value="1"/>
</dbReference>
<dbReference type="InterPro" id="IPR036737">
    <property type="entry name" value="OmpA-like_sf"/>
</dbReference>
<dbReference type="InterPro" id="IPR014169">
    <property type="entry name" value="Pal_lipo_C"/>
</dbReference>
<feature type="compositionally biased region" description="Low complexity" evidence="7">
    <location>
        <begin position="7"/>
        <end position="29"/>
    </location>
</feature>
<dbReference type="InterPro" id="IPR050330">
    <property type="entry name" value="Bact_OuterMem_StrucFunc"/>
</dbReference>
<sequence>MQRNGDVAAEVPAPREPAVPLSPLDDPGSPLYKKVVYFDYDTAEIRPEGAELLRTHAGYIYQTPSARVTLEGHTDERGTRDYNLALGERRADAVQRFLVAEGVPAERLSRLSYGEERPAEPGSSERAWSLNRRVELVY</sequence>
<comment type="subcellular location">
    <subcellularLocation>
        <location evidence="1">Cell outer membrane</location>
    </subcellularLocation>
</comment>
<evidence type="ECO:0000256" key="7">
    <source>
        <dbReference type="SAM" id="MobiDB-lite"/>
    </source>
</evidence>
<evidence type="ECO:0000256" key="2">
    <source>
        <dbReference type="ARBA" id="ARBA00022618"/>
    </source>
</evidence>
<evidence type="ECO:0000313" key="9">
    <source>
        <dbReference type="EMBL" id="MBK1633897.1"/>
    </source>
</evidence>
<evidence type="ECO:0000256" key="4">
    <source>
        <dbReference type="ARBA" id="ARBA00023237"/>
    </source>
</evidence>
<evidence type="ECO:0000256" key="3">
    <source>
        <dbReference type="ARBA" id="ARBA00023136"/>
    </source>
</evidence>
<comment type="caution">
    <text evidence="9">The sequence shown here is derived from an EMBL/GenBank/DDBJ whole genome shotgun (WGS) entry which is preliminary data.</text>
</comment>
<gene>
    <name evidence="9" type="primary">pal</name>
    <name evidence="9" type="ORF">CKO31_24825</name>
</gene>
<dbReference type="PANTHER" id="PTHR30329">
    <property type="entry name" value="STATOR ELEMENT OF FLAGELLAR MOTOR COMPLEX"/>
    <property type="match status" value="1"/>
</dbReference>
<feature type="region of interest" description="Disordered" evidence="7">
    <location>
        <begin position="1"/>
        <end position="29"/>
    </location>
</feature>
<dbReference type="Pfam" id="PF00691">
    <property type="entry name" value="OmpA"/>
    <property type="match status" value="1"/>
</dbReference>
<dbReference type="NCBIfam" id="TIGR02802">
    <property type="entry name" value="Pal_lipo"/>
    <property type="match status" value="1"/>
</dbReference>
<keyword evidence="2" id="KW-0132">Cell division</keyword>
<evidence type="ECO:0000313" key="10">
    <source>
        <dbReference type="Proteomes" id="UP000748752"/>
    </source>
</evidence>
<protein>
    <submittedName>
        <fullName evidence="9">Peptidoglycan-associated lipoprotein</fullName>
    </submittedName>
</protein>
<evidence type="ECO:0000259" key="8">
    <source>
        <dbReference type="PROSITE" id="PS51123"/>
    </source>
</evidence>
<dbReference type="InterPro" id="IPR006665">
    <property type="entry name" value="OmpA-like"/>
</dbReference>
<keyword evidence="5" id="KW-0131">Cell cycle</keyword>
<dbReference type="Proteomes" id="UP000748752">
    <property type="component" value="Unassembled WGS sequence"/>
</dbReference>
<keyword evidence="3 6" id="KW-0472">Membrane</keyword>
<dbReference type="PANTHER" id="PTHR30329:SF21">
    <property type="entry name" value="LIPOPROTEIN YIAD-RELATED"/>
    <property type="match status" value="1"/>
</dbReference>
<keyword evidence="9" id="KW-0449">Lipoprotein</keyword>
<evidence type="ECO:0000256" key="1">
    <source>
        <dbReference type="ARBA" id="ARBA00004442"/>
    </source>
</evidence>
<keyword evidence="4" id="KW-0998">Cell outer membrane</keyword>
<dbReference type="PROSITE" id="PS01068">
    <property type="entry name" value="OMPA_1"/>
    <property type="match status" value="1"/>
</dbReference>
<reference evidence="9 10" key="1">
    <citation type="journal article" date="2020" name="Microorganisms">
        <title>Osmotic Adaptation and Compatible Solute Biosynthesis of Phototrophic Bacteria as Revealed from Genome Analyses.</title>
        <authorList>
            <person name="Imhoff J.F."/>
            <person name="Rahn T."/>
            <person name="Kunzel S."/>
            <person name="Keller A."/>
            <person name="Neulinger S.C."/>
        </authorList>
    </citation>
    <scope>NUCLEOTIDE SEQUENCE [LARGE SCALE GENOMIC DNA]</scope>
    <source>
        <strain evidence="9 10">DSM 6210</strain>
    </source>
</reference>
<dbReference type="CDD" id="cd07185">
    <property type="entry name" value="OmpA_C-like"/>
    <property type="match status" value="1"/>
</dbReference>
<name>A0ABS1CPW4_9GAMM</name>
<accession>A0ABS1CPW4</accession>
<feature type="domain" description="OmpA-like" evidence="8">
    <location>
        <begin position="25"/>
        <end position="138"/>
    </location>
</feature>
<evidence type="ECO:0000256" key="6">
    <source>
        <dbReference type="PROSITE-ProRule" id="PRU00473"/>
    </source>
</evidence>
<dbReference type="PRINTS" id="PR01021">
    <property type="entry name" value="OMPADOMAIN"/>
</dbReference>
<dbReference type="InterPro" id="IPR006664">
    <property type="entry name" value="OMP_bac"/>
</dbReference>
<dbReference type="PROSITE" id="PS51123">
    <property type="entry name" value="OMPA_2"/>
    <property type="match status" value="1"/>
</dbReference>